<evidence type="ECO:0000313" key="6">
    <source>
        <dbReference type="Proteomes" id="UP000317982"/>
    </source>
</evidence>
<dbReference type="Proteomes" id="UP000317982">
    <property type="component" value="Unassembled WGS sequence"/>
</dbReference>
<evidence type="ECO:0000256" key="2">
    <source>
        <dbReference type="ARBA" id="ARBA00022448"/>
    </source>
</evidence>
<dbReference type="OrthoDB" id="3495561at2"/>
<dbReference type="PANTHER" id="PTHR30061:SF50">
    <property type="entry name" value="MALTOSE_MALTODEXTRIN-BINDING PERIPLASMIC PROTEIN"/>
    <property type="match status" value="1"/>
</dbReference>
<dbReference type="Pfam" id="PF13416">
    <property type="entry name" value="SBP_bac_8"/>
    <property type="match status" value="1"/>
</dbReference>
<dbReference type="FunCoup" id="A0A545AXC2">
    <property type="interactions" value="34"/>
</dbReference>
<proteinExistence type="inferred from homology"/>
<reference evidence="5 6" key="1">
    <citation type="submission" date="2019-07" db="EMBL/GenBank/DDBJ databases">
        <title>Cryptosporangium phraense sp. nov., isolated from plant litter.</title>
        <authorList>
            <person name="Suriyachadkun C."/>
        </authorList>
    </citation>
    <scope>NUCLEOTIDE SEQUENCE [LARGE SCALE GENOMIC DNA]</scope>
    <source>
        <strain evidence="5 6">A-T 5661</strain>
    </source>
</reference>
<dbReference type="EMBL" id="VIRS01000003">
    <property type="protein sequence ID" value="TQS45987.1"/>
    <property type="molecule type" value="Genomic_DNA"/>
</dbReference>
<keyword evidence="2" id="KW-0813">Transport</keyword>
<dbReference type="GO" id="GO:0055052">
    <property type="term" value="C:ATP-binding cassette (ABC) transporter complex, substrate-binding subunit-containing"/>
    <property type="evidence" value="ECO:0007669"/>
    <property type="project" value="TreeGrafter"/>
</dbReference>
<comment type="caution">
    <text evidence="5">The sequence shown here is derived from an EMBL/GenBank/DDBJ whole genome shotgun (WGS) entry which is preliminary data.</text>
</comment>
<evidence type="ECO:0000313" key="5">
    <source>
        <dbReference type="EMBL" id="TQS45987.1"/>
    </source>
</evidence>
<dbReference type="Gene3D" id="3.40.190.10">
    <property type="entry name" value="Periplasmic binding protein-like II"/>
    <property type="match status" value="2"/>
</dbReference>
<keyword evidence="4" id="KW-0472">Membrane</keyword>
<dbReference type="InterPro" id="IPR006059">
    <property type="entry name" value="SBP"/>
</dbReference>
<name>A0A545AXC2_9ACTN</name>
<feature type="transmembrane region" description="Helical" evidence="4">
    <location>
        <begin position="34"/>
        <end position="54"/>
    </location>
</feature>
<dbReference type="GO" id="GO:0015768">
    <property type="term" value="P:maltose transport"/>
    <property type="evidence" value="ECO:0007669"/>
    <property type="project" value="TreeGrafter"/>
</dbReference>
<evidence type="ECO:0000256" key="3">
    <source>
        <dbReference type="ARBA" id="ARBA00022729"/>
    </source>
</evidence>
<organism evidence="5 6">
    <name type="scientific">Cryptosporangium phraense</name>
    <dbReference type="NCBI Taxonomy" id="2593070"/>
    <lineage>
        <taxon>Bacteria</taxon>
        <taxon>Bacillati</taxon>
        <taxon>Actinomycetota</taxon>
        <taxon>Actinomycetes</taxon>
        <taxon>Cryptosporangiales</taxon>
        <taxon>Cryptosporangiaceae</taxon>
        <taxon>Cryptosporangium</taxon>
    </lineage>
</organism>
<keyword evidence="4" id="KW-0812">Transmembrane</keyword>
<keyword evidence="6" id="KW-1185">Reference proteome</keyword>
<dbReference type="GO" id="GO:1901982">
    <property type="term" value="F:maltose binding"/>
    <property type="evidence" value="ECO:0007669"/>
    <property type="project" value="TreeGrafter"/>
</dbReference>
<dbReference type="AlphaFoldDB" id="A0A545AXC2"/>
<evidence type="ECO:0000256" key="1">
    <source>
        <dbReference type="ARBA" id="ARBA00008520"/>
    </source>
</evidence>
<keyword evidence="4" id="KW-1133">Transmembrane helix</keyword>
<dbReference type="InParanoid" id="A0A545AXC2"/>
<gene>
    <name evidence="5" type="ORF">FL583_05700</name>
</gene>
<dbReference type="PANTHER" id="PTHR30061">
    <property type="entry name" value="MALTOSE-BINDING PERIPLASMIC PROTEIN"/>
    <property type="match status" value="1"/>
</dbReference>
<accession>A0A545AXC2</accession>
<keyword evidence="3" id="KW-0732">Signal</keyword>
<sequence>MGTEHTGRPMPDGPSGTVAWWRAMKAFPGNHQRWTSFLAGVLVGVLVVVLVGFLRPLLSDSSWEDGELVLLSGKDESAGGQRQELIEEWNHLHPDHPARIEEVTNIADAQHSEMLARAGGDGDPVDVLNLDVAWIPEFAEGDLLREYPESRADRGAFLDGPLETCEYDGKLWALPFNTDAALLYRRSDLAPRVPSSWTSMLAAIANVLEGRPKPGTVPEAGFVTQLQGYEGLTVNALEAVWSAGGEIVDDDGDVHVDSRQARDGLRQLVDGVHSDPRQILPASLDFSEQPSTSAFRAGRALFMRNWPLAYRTLDVPAEPGTRPVEFAVSPLPWPSVLGGQNLAVAKRSSHPRAAEALIEFLTNDRSQQLLFERGGLAATRRVVYEDTRIKQVYPYADELLKAIELARLRPRSPHYALFSEVLQTEVHAMLISGSGPPADLGDRLRAALRGKRR</sequence>
<comment type="similarity">
    <text evidence="1">Belongs to the bacterial solute-binding protein 1 family.</text>
</comment>
<protein>
    <submittedName>
        <fullName evidence="5">Extracellular solute-binding protein</fullName>
    </submittedName>
</protein>
<evidence type="ECO:0000256" key="4">
    <source>
        <dbReference type="SAM" id="Phobius"/>
    </source>
</evidence>
<dbReference type="SUPFAM" id="SSF53850">
    <property type="entry name" value="Periplasmic binding protein-like II"/>
    <property type="match status" value="1"/>
</dbReference>
<dbReference type="GO" id="GO:0042956">
    <property type="term" value="P:maltodextrin transmembrane transport"/>
    <property type="evidence" value="ECO:0007669"/>
    <property type="project" value="TreeGrafter"/>
</dbReference>